<reference evidence="1 2" key="1">
    <citation type="submission" date="2019-07" db="EMBL/GenBank/DDBJ databases">
        <authorList>
            <person name="Jastrzebski P J."/>
            <person name="Paukszto L."/>
            <person name="Jastrzebski P J."/>
        </authorList>
    </citation>
    <scope>NUCLEOTIDE SEQUENCE [LARGE SCALE GENOMIC DNA]</scope>
    <source>
        <strain evidence="1 2">WMS-il1</strain>
    </source>
</reference>
<dbReference type="EMBL" id="CABIJS010000719">
    <property type="protein sequence ID" value="VUZ57478.1"/>
    <property type="molecule type" value="Genomic_DNA"/>
</dbReference>
<gene>
    <name evidence="1" type="ORF">WMSIL1_LOCUS14947</name>
</gene>
<sequence length="64" mass="7306">MGVSRSTGHVYYLNSKDHISSYEVPAGICLPFSKTKFYQVPWTTAHDGDLDVKSLLVWLRKHPQ</sequence>
<keyword evidence="2" id="KW-1185">Reference proteome</keyword>
<evidence type="ECO:0000313" key="1">
    <source>
        <dbReference type="EMBL" id="VUZ57478.1"/>
    </source>
</evidence>
<dbReference type="Proteomes" id="UP000321570">
    <property type="component" value="Unassembled WGS sequence"/>
</dbReference>
<accession>A0A564ZF70</accession>
<proteinExistence type="predicted"/>
<organism evidence="1 2">
    <name type="scientific">Hymenolepis diminuta</name>
    <name type="common">Rat tapeworm</name>
    <dbReference type="NCBI Taxonomy" id="6216"/>
    <lineage>
        <taxon>Eukaryota</taxon>
        <taxon>Metazoa</taxon>
        <taxon>Spiralia</taxon>
        <taxon>Lophotrochozoa</taxon>
        <taxon>Platyhelminthes</taxon>
        <taxon>Cestoda</taxon>
        <taxon>Eucestoda</taxon>
        <taxon>Cyclophyllidea</taxon>
        <taxon>Hymenolepididae</taxon>
        <taxon>Hymenolepis</taxon>
    </lineage>
</organism>
<evidence type="ECO:0000313" key="2">
    <source>
        <dbReference type="Proteomes" id="UP000321570"/>
    </source>
</evidence>
<name>A0A564ZF70_HYMDI</name>
<dbReference type="AlphaFoldDB" id="A0A564ZF70"/>
<protein>
    <submittedName>
        <fullName evidence="1">Uncharacterized protein</fullName>
    </submittedName>
</protein>